<organism evidence="1 2">
    <name type="scientific">Kingella oralis ATCC 51147</name>
    <dbReference type="NCBI Taxonomy" id="629741"/>
    <lineage>
        <taxon>Bacteria</taxon>
        <taxon>Pseudomonadati</taxon>
        <taxon>Pseudomonadota</taxon>
        <taxon>Betaproteobacteria</taxon>
        <taxon>Neisseriales</taxon>
        <taxon>Neisseriaceae</taxon>
        <taxon>Kingella</taxon>
    </lineage>
</organism>
<keyword evidence="2" id="KW-1185">Reference proteome</keyword>
<evidence type="ECO:0000313" key="1">
    <source>
        <dbReference type="EMBL" id="EEP67489.1"/>
    </source>
</evidence>
<dbReference type="STRING" id="629741.GCWU000324_01737"/>
<dbReference type="AlphaFoldDB" id="C4GL80"/>
<accession>C4GL80</accession>
<proteinExistence type="predicted"/>
<comment type="caution">
    <text evidence="1">The sequence shown here is derived from an EMBL/GenBank/DDBJ whole genome shotgun (WGS) entry which is preliminary data.</text>
</comment>
<evidence type="ECO:0000313" key="2">
    <source>
        <dbReference type="Proteomes" id="UP000003009"/>
    </source>
</evidence>
<dbReference type="EMBL" id="ACJW02000003">
    <property type="protein sequence ID" value="EEP67489.1"/>
    <property type="molecule type" value="Genomic_DNA"/>
</dbReference>
<dbReference type="Proteomes" id="UP000003009">
    <property type="component" value="Unassembled WGS sequence"/>
</dbReference>
<reference evidence="1" key="1">
    <citation type="submission" date="2009-04" db="EMBL/GenBank/DDBJ databases">
        <authorList>
            <person name="Weinstock G."/>
            <person name="Sodergren E."/>
            <person name="Clifton S."/>
            <person name="Fulton L."/>
            <person name="Fulton B."/>
            <person name="Courtney L."/>
            <person name="Fronick C."/>
            <person name="Harrison M."/>
            <person name="Strong C."/>
            <person name="Farmer C."/>
            <person name="Delahaunty K."/>
            <person name="Markovic C."/>
            <person name="Hall O."/>
            <person name="Minx P."/>
            <person name="Tomlinson C."/>
            <person name="Mitreva M."/>
            <person name="Nelson J."/>
            <person name="Hou S."/>
            <person name="Wollam A."/>
            <person name="Pepin K.H."/>
            <person name="Johnson M."/>
            <person name="Bhonagiri V."/>
            <person name="Nash W.E."/>
            <person name="Warren W."/>
            <person name="Chinwalla A."/>
            <person name="Mardis E.R."/>
            <person name="Wilson R.K."/>
        </authorList>
    </citation>
    <scope>NUCLEOTIDE SEQUENCE [LARGE SCALE GENOMIC DNA]</scope>
    <source>
        <strain evidence="1">ATCC 51147</strain>
    </source>
</reference>
<gene>
    <name evidence="1" type="ORF">GCWU000324_01737</name>
</gene>
<protein>
    <submittedName>
        <fullName evidence="1">Uncharacterized protein</fullName>
    </submittedName>
</protein>
<name>C4GL80_9NEIS</name>
<sequence>MNSSNACLKRQPETAIAFSGCLTVCHFVYKERLIDGEKTSLYQTARGQGVGIDAVW</sequence>
<dbReference type="HOGENOM" id="CLU_3008264_0_0_4"/>